<dbReference type="SUPFAM" id="SSF103473">
    <property type="entry name" value="MFS general substrate transporter"/>
    <property type="match status" value="1"/>
</dbReference>
<evidence type="ECO:0000256" key="6">
    <source>
        <dbReference type="ARBA" id="ARBA00022989"/>
    </source>
</evidence>
<feature type="transmembrane region" description="Helical" evidence="10">
    <location>
        <begin position="490"/>
        <end position="511"/>
    </location>
</feature>
<feature type="transmembrane region" description="Helical" evidence="10">
    <location>
        <begin position="360"/>
        <end position="379"/>
    </location>
</feature>
<comment type="similarity">
    <text evidence="2 9">Belongs to the mitochondrial carrier (TC 2.A.29) family.</text>
</comment>
<evidence type="ECO:0000256" key="8">
    <source>
        <dbReference type="PROSITE-ProRule" id="PRU00282"/>
    </source>
</evidence>
<dbReference type="STRING" id="6290.A0A0N4WYV0"/>
<evidence type="ECO:0000256" key="2">
    <source>
        <dbReference type="ARBA" id="ARBA00006375"/>
    </source>
</evidence>
<dbReference type="EMBL" id="UZAF01019744">
    <property type="protein sequence ID" value="VDO63172.1"/>
    <property type="molecule type" value="Genomic_DNA"/>
</dbReference>
<dbReference type="PANTHER" id="PTHR43826:SF3">
    <property type="entry name" value="GLUCOSE-6-PHOSPHATE EXCHANGER SLC37A4"/>
    <property type="match status" value="1"/>
</dbReference>
<evidence type="ECO:0000256" key="1">
    <source>
        <dbReference type="ARBA" id="ARBA00004127"/>
    </source>
</evidence>
<dbReference type="InterPro" id="IPR051337">
    <property type="entry name" value="OPA_Antiporter"/>
</dbReference>
<dbReference type="PRINTS" id="PR00926">
    <property type="entry name" value="MITOCARRIER"/>
</dbReference>
<feature type="transmembrane region" description="Helical" evidence="10">
    <location>
        <begin position="559"/>
        <end position="578"/>
    </location>
</feature>
<keyword evidence="12" id="KW-1185">Reference proteome</keyword>
<dbReference type="GO" id="GO:0005789">
    <property type="term" value="C:endoplasmic reticulum membrane"/>
    <property type="evidence" value="ECO:0007669"/>
    <property type="project" value="TreeGrafter"/>
</dbReference>
<name>A0A0N4WYV0_HAEPC</name>
<dbReference type="PANTHER" id="PTHR43826">
    <property type="entry name" value="GLUCOSE-6-PHOSPHATE EXCHANGER SLC37A4"/>
    <property type="match status" value="1"/>
</dbReference>
<dbReference type="InterPro" id="IPR023395">
    <property type="entry name" value="MCP_dom_sf"/>
</dbReference>
<feature type="transmembrane region" description="Helical" evidence="10">
    <location>
        <begin position="464"/>
        <end position="484"/>
    </location>
</feature>
<keyword evidence="7 8" id="KW-0472">Membrane</keyword>
<dbReference type="InterPro" id="IPR018108">
    <property type="entry name" value="MCP_transmembrane"/>
</dbReference>
<dbReference type="InterPro" id="IPR011701">
    <property type="entry name" value="MFS"/>
</dbReference>
<keyword evidence="4 8" id="KW-0812">Transmembrane</keyword>
<feature type="repeat" description="Solcar" evidence="8">
    <location>
        <begin position="110"/>
        <end position="192"/>
    </location>
</feature>
<feature type="transmembrane region" description="Helical" evidence="10">
    <location>
        <begin position="336"/>
        <end position="354"/>
    </location>
</feature>
<dbReference type="PROSITE" id="PS50920">
    <property type="entry name" value="SOLCAR"/>
    <property type="match status" value="2"/>
</dbReference>
<dbReference type="Proteomes" id="UP000268014">
    <property type="component" value="Unassembled WGS sequence"/>
</dbReference>
<evidence type="ECO:0000256" key="9">
    <source>
        <dbReference type="RuleBase" id="RU000488"/>
    </source>
</evidence>
<proteinExistence type="inferred from homology"/>
<evidence type="ECO:0000256" key="4">
    <source>
        <dbReference type="ARBA" id="ARBA00022692"/>
    </source>
</evidence>
<feature type="repeat" description="Solcar" evidence="8">
    <location>
        <begin position="14"/>
        <end position="106"/>
    </location>
</feature>
<evidence type="ECO:0000256" key="3">
    <source>
        <dbReference type="ARBA" id="ARBA00022448"/>
    </source>
</evidence>
<reference evidence="13" key="1">
    <citation type="submission" date="2017-02" db="UniProtKB">
        <authorList>
            <consortium name="WormBaseParasite"/>
        </authorList>
    </citation>
    <scope>IDENTIFICATION</scope>
</reference>
<dbReference type="OMA" id="ASINIWC"/>
<dbReference type="WBParaSite" id="HPLM_0001707201-mRNA-1">
    <property type="protein sequence ID" value="HPLM_0001707201-mRNA-1"/>
    <property type="gene ID" value="HPLM_0001707201"/>
</dbReference>
<feature type="transmembrane region" description="Helical" evidence="10">
    <location>
        <begin position="293"/>
        <end position="315"/>
    </location>
</feature>
<dbReference type="AlphaFoldDB" id="A0A0N4WYV0"/>
<evidence type="ECO:0000313" key="13">
    <source>
        <dbReference type="WBParaSite" id="HPLM_0001707201-mRNA-1"/>
    </source>
</evidence>
<keyword evidence="6 10" id="KW-1133">Transmembrane helix</keyword>
<evidence type="ECO:0000256" key="7">
    <source>
        <dbReference type="ARBA" id="ARBA00023136"/>
    </source>
</evidence>
<organism evidence="13">
    <name type="scientific">Haemonchus placei</name>
    <name type="common">Barber's pole worm</name>
    <dbReference type="NCBI Taxonomy" id="6290"/>
    <lineage>
        <taxon>Eukaryota</taxon>
        <taxon>Metazoa</taxon>
        <taxon>Ecdysozoa</taxon>
        <taxon>Nematoda</taxon>
        <taxon>Chromadorea</taxon>
        <taxon>Rhabditida</taxon>
        <taxon>Rhabditina</taxon>
        <taxon>Rhabditomorpha</taxon>
        <taxon>Strongyloidea</taxon>
        <taxon>Trichostrongylidae</taxon>
        <taxon>Haemonchus</taxon>
    </lineage>
</organism>
<feature type="transmembrane region" description="Helical" evidence="10">
    <location>
        <begin position="264"/>
        <end position="281"/>
    </location>
</feature>
<keyword evidence="3 9" id="KW-0813">Transport</keyword>
<keyword evidence="5" id="KW-0677">Repeat</keyword>
<evidence type="ECO:0000313" key="11">
    <source>
        <dbReference type="EMBL" id="VDO63172.1"/>
    </source>
</evidence>
<evidence type="ECO:0000313" key="12">
    <source>
        <dbReference type="Proteomes" id="UP000268014"/>
    </source>
</evidence>
<evidence type="ECO:0000256" key="5">
    <source>
        <dbReference type="ARBA" id="ARBA00022737"/>
    </source>
</evidence>
<dbReference type="Pfam" id="PF07690">
    <property type="entry name" value="MFS_1"/>
    <property type="match status" value="1"/>
</dbReference>
<dbReference type="Gene3D" id="1.50.40.10">
    <property type="entry name" value="Mitochondrial carrier domain"/>
    <property type="match status" value="1"/>
</dbReference>
<dbReference type="SUPFAM" id="SSF103506">
    <property type="entry name" value="Mitochondrial carrier"/>
    <property type="match status" value="1"/>
</dbReference>
<dbReference type="InterPro" id="IPR002067">
    <property type="entry name" value="MCP"/>
</dbReference>
<sequence>MVGYNPEPISGKELSSAEYSEAGLASGIATRAIIQPLDVLKIRFQLQEEPIRGQHSGKYKGVFQSVRLITREEGIRSFWKGHVPAQGLSAMYGLVQFSSFEFLPSVRSSADFFCGGLSGCLAMTAAMPLDVIRTRLVAQSGNLVYRGTTHAMIQIWHRDGAVGYFRGWIPSIAQIAPFTGLQFALYNFFMDAWPRIIEHHDSTGALISGALAGTVAKTLLYPLDMIRHRLQMNGFERRGFGKTSDYRIGMIRTMVMVVRNETRFIVAVHISLCFTVSKLVFGVASDRVSPLRIILLGCISSFYQILLCVVCIGSVQGASWVPATKLTAKWYNDRSYAKMFSILGCGSTVAGLLMPFVQYSYWRSLLICLFTLTFSAYFYHTLKESSPSLISLTYSPVIWSVAAVYLFSMEVRTVCETWIPLYMAENGLSLATFQVTYEIGGILGNLLSGWLLDQLCTHMGADSARRLVGVASSALLLLVAAISIKTLQYVSVIGWSLGFLVNASINVWCMIASQLGDSHISGAISAFVSFLANFGSVLAGSPLAFLIDNFGYDCFVPFFFSHIVVLVAITSMNIGFHVKGRKQD</sequence>
<evidence type="ECO:0000256" key="10">
    <source>
        <dbReference type="SAM" id="Phobius"/>
    </source>
</evidence>
<accession>A0A0N4WYV0</accession>
<dbReference type="Gene3D" id="1.20.1250.20">
    <property type="entry name" value="MFS general substrate transporter like domains"/>
    <property type="match status" value="1"/>
</dbReference>
<feature type="transmembrane region" description="Helical" evidence="10">
    <location>
        <begin position="428"/>
        <end position="452"/>
    </location>
</feature>
<feature type="transmembrane region" description="Helical" evidence="10">
    <location>
        <begin position="523"/>
        <end position="547"/>
    </location>
</feature>
<dbReference type="Pfam" id="PF00153">
    <property type="entry name" value="Mito_carr"/>
    <property type="match status" value="3"/>
</dbReference>
<dbReference type="OrthoDB" id="18574at2759"/>
<feature type="transmembrane region" description="Helical" evidence="10">
    <location>
        <begin position="391"/>
        <end position="408"/>
    </location>
</feature>
<dbReference type="GO" id="GO:0061513">
    <property type="term" value="F:glucose 6-phosphate:phosphate antiporter activity"/>
    <property type="evidence" value="ECO:0007669"/>
    <property type="project" value="TreeGrafter"/>
</dbReference>
<comment type="subcellular location">
    <subcellularLocation>
        <location evidence="1">Endomembrane system</location>
        <topology evidence="1">Multi-pass membrane protein</topology>
    </subcellularLocation>
</comment>
<gene>
    <name evidence="11" type="ORF">HPLM_LOCUS17064</name>
</gene>
<protein>
    <submittedName>
        <fullName evidence="13">MFS domain-containing protein</fullName>
    </submittedName>
</protein>
<dbReference type="InterPro" id="IPR036259">
    <property type="entry name" value="MFS_trans_sf"/>
</dbReference>
<dbReference type="GO" id="GO:0035435">
    <property type="term" value="P:phosphate ion transmembrane transport"/>
    <property type="evidence" value="ECO:0007669"/>
    <property type="project" value="TreeGrafter"/>
</dbReference>
<reference evidence="11 12" key="2">
    <citation type="submission" date="2018-11" db="EMBL/GenBank/DDBJ databases">
        <authorList>
            <consortium name="Pathogen Informatics"/>
        </authorList>
    </citation>
    <scope>NUCLEOTIDE SEQUENCE [LARGE SCALE GENOMIC DNA]</scope>
    <source>
        <strain evidence="11 12">MHpl1</strain>
    </source>
</reference>